<gene>
    <name evidence="2" type="ORF">DFH94DRAFT_787391</name>
</gene>
<reference evidence="2" key="2">
    <citation type="journal article" date="2020" name="Nat. Commun.">
        <title>Large-scale genome sequencing of mycorrhizal fungi provides insights into the early evolution of symbiotic traits.</title>
        <authorList>
            <person name="Miyauchi S."/>
            <person name="Kiss E."/>
            <person name="Kuo A."/>
            <person name="Drula E."/>
            <person name="Kohler A."/>
            <person name="Sanchez-Garcia M."/>
            <person name="Morin E."/>
            <person name="Andreopoulos B."/>
            <person name="Barry K.W."/>
            <person name="Bonito G."/>
            <person name="Buee M."/>
            <person name="Carver A."/>
            <person name="Chen C."/>
            <person name="Cichocki N."/>
            <person name="Clum A."/>
            <person name="Culley D."/>
            <person name="Crous P.W."/>
            <person name="Fauchery L."/>
            <person name="Girlanda M."/>
            <person name="Hayes R.D."/>
            <person name="Keri Z."/>
            <person name="LaButti K."/>
            <person name="Lipzen A."/>
            <person name="Lombard V."/>
            <person name="Magnuson J."/>
            <person name="Maillard F."/>
            <person name="Murat C."/>
            <person name="Nolan M."/>
            <person name="Ohm R.A."/>
            <person name="Pangilinan J."/>
            <person name="Pereira M.F."/>
            <person name="Perotto S."/>
            <person name="Peter M."/>
            <person name="Pfister S."/>
            <person name="Riley R."/>
            <person name="Sitrit Y."/>
            <person name="Stielow J.B."/>
            <person name="Szollosi G."/>
            <person name="Zifcakova L."/>
            <person name="Stursova M."/>
            <person name="Spatafora J.W."/>
            <person name="Tedersoo L."/>
            <person name="Vaario L.M."/>
            <person name="Yamada A."/>
            <person name="Yan M."/>
            <person name="Wang P."/>
            <person name="Xu J."/>
            <person name="Bruns T."/>
            <person name="Baldrian P."/>
            <person name="Vilgalys R."/>
            <person name="Dunand C."/>
            <person name="Henrissat B."/>
            <person name="Grigoriev I.V."/>
            <person name="Hibbett D."/>
            <person name="Nagy L.G."/>
            <person name="Martin F.M."/>
        </authorList>
    </citation>
    <scope>NUCLEOTIDE SEQUENCE</scope>
    <source>
        <strain evidence="2">Prilba</strain>
    </source>
</reference>
<evidence type="ECO:0000313" key="3">
    <source>
        <dbReference type="Proteomes" id="UP000759537"/>
    </source>
</evidence>
<dbReference type="AlphaFoldDB" id="A0A9P5JVC1"/>
<sequence length="206" mass="23332">MNRFYGVLYFTVSPPFKSTLCIAVHTAHVHTQLPKVAGAYAGLAPTPHRYLPEHSKLRIRLDLDALRTRINRKAHDAHSQPLLQHQQHLLRQRSRRRHQQRSSSTSLSRATTSSLSIFTRSSSRMKNGIAQCGQGGCRGCKAQRTKSQDEQMIENGSGNEESQKKKTRQREATYAGRNIPRGQRGSTRHRRCPIYFSIFVRLGATG</sequence>
<dbReference type="EMBL" id="WHVB01000080">
    <property type="protein sequence ID" value="KAF8463031.1"/>
    <property type="molecule type" value="Genomic_DNA"/>
</dbReference>
<accession>A0A9P5JVC1</accession>
<protein>
    <submittedName>
        <fullName evidence="2">Uncharacterized protein</fullName>
    </submittedName>
</protein>
<keyword evidence="3" id="KW-1185">Reference proteome</keyword>
<proteinExistence type="predicted"/>
<organism evidence="2 3">
    <name type="scientific">Russula ochroleuca</name>
    <dbReference type="NCBI Taxonomy" id="152965"/>
    <lineage>
        <taxon>Eukaryota</taxon>
        <taxon>Fungi</taxon>
        <taxon>Dikarya</taxon>
        <taxon>Basidiomycota</taxon>
        <taxon>Agaricomycotina</taxon>
        <taxon>Agaricomycetes</taxon>
        <taxon>Russulales</taxon>
        <taxon>Russulaceae</taxon>
        <taxon>Russula</taxon>
    </lineage>
</organism>
<reference evidence="2" key="1">
    <citation type="submission" date="2019-10" db="EMBL/GenBank/DDBJ databases">
        <authorList>
            <consortium name="DOE Joint Genome Institute"/>
            <person name="Kuo A."/>
            <person name="Miyauchi S."/>
            <person name="Kiss E."/>
            <person name="Drula E."/>
            <person name="Kohler A."/>
            <person name="Sanchez-Garcia M."/>
            <person name="Andreopoulos B."/>
            <person name="Barry K.W."/>
            <person name="Bonito G."/>
            <person name="Buee M."/>
            <person name="Carver A."/>
            <person name="Chen C."/>
            <person name="Cichocki N."/>
            <person name="Clum A."/>
            <person name="Culley D."/>
            <person name="Crous P.W."/>
            <person name="Fauchery L."/>
            <person name="Girlanda M."/>
            <person name="Hayes R."/>
            <person name="Keri Z."/>
            <person name="LaButti K."/>
            <person name="Lipzen A."/>
            <person name="Lombard V."/>
            <person name="Magnuson J."/>
            <person name="Maillard F."/>
            <person name="Morin E."/>
            <person name="Murat C."/>
            <person name="Nolan M."/>
            <person name="Ohm R."/>
            <person name="Pangilinan J."/>
            <person name="Pereira M."/>
            <person name="Perotto S."/>
            <person name="Peter M."/>
            <person name="Riley R."/>
            <person name="Sitrit Y."/>
            <person name="Stielow B."/>
            <person name="Szollosi G."/>
            <person name="Zifcakova L."/>
            <person name="Stursova M."/>
            <person name="Spatafora J.W."/>
            <person name="Tedersoo L."/>
            <person name="Vaario L.-M."/>
            <person name="Yamada A."/>
            <person name="Yan M."/>
            <person name="Wang P."/>
            <person name="Xu J."/>
            <person name="Bruns T."/>
            <person name="Baldrian P."/>
            <person name="Vilgalys R."/>
            <person name="Henrissat B."/>
            <person name="Grigoriev I.V."/>
            <person name="Hibbett D."/>
            <person name="Nagy L.G."/>
            <person name="Martin F.M."/>
        </authorList>
    </citation>
    <scope>NUCLEOTIDE SEQUENCE</scope>
    <source>
        <strain evidence="2">Prilba</strain>
    </source>
</reference>
<feature type="region of interest" description="Disordered" evidence="1">
    <location>
        <begin position="73"/>
        <end position="187"/>
    </location>
</feature>
<evidence type="ECO:0000256" key="1">
    <source>
        <dbReference type="SAM" id="MobiDB-lite"/>
    </source>
</evidence>
<comment type="caution">
    <text evidence="2">The sequence shown here is derived from an EMBL/GenBank/DDBJ whole genome shotgun (WGS) entry which is preliminary data.</text>
</comment>
<name>A0A9P5JVC1_9AGAM</name>
<evidence type="ECO:0000313" key="2">
    <source>
        <dbReference type="EMBL" id="KAF8463031.1"/>
    </source>
</evidence>
<feature type="compositionally biased region" description="Basic residues" evidence="1">
    <location>
        <begin position="88"/>
        <end position="100"/>
    </location>
</feature>
<feature type="compositionally biased region" description="Low complexity" evidence="1">
    <location>
        <begin position="101"/>
        <end position="122"/>
    </location>
</feature>
<dbReference type="Proteomes" id="UP000759537">
    <property type="component" value="Unassembled WGS sequence"/>
</dbReference>